<accession>A0A0D4WUM4</accession>
<dbReference type="GO" id="GO:0051059">
    <property type="term" value="F:NF-kappaB binding"/>
    <property type="evidence" value="ECO:0007669"/>
    <property type="project" value="TreeGrafter"/>
</dbReference>
<dbReference type="InterPro" id="IPR036770">
    <property type="entry name" value="Ankyrin_rpt-contain_sf"/>
</dbReference>
<feature type="repeat" description="ANK" evidence="3">
    <location>
        <begin position="254"/>
        <end position="286"/>
    </location>
</feature>
<feature type="repeat" description="ANK" evidence="3">
    <location>
        <begin position="200"/>
        <end position="222"/>
    </location>
</feature>
<dbReference type="AlphaFoldDB" id="A0A0D4WUM4"/>
<reference evidence="7" key="2">
    <citation type="submission" date="2015-04" db="EMBL/GenBank/DDBJ databases">
        <authorList>
            <person name="Wilson R.K."/>
            <person name="Warren W."/>
            <person name="Dotson E."/>
            <person name="Oliveira P.L."/>
        </authorList>
    </citation>
    <scope>NUCLEOTIDE SEQUENCE</scope>
</reference>
<dbReference type="GO" id="GO:0071356">
    <property type="term" value="P:cellular response to tumor necrosis factor"/>
    <property type="evidence" value="ECO:0007669"/>
    <property type="project" value="TreeGrafter"/>
</dbReference>
<reference evidence="5" key="1">
    <citation type="submission" date="2014-11" db="EMBL/GenBank/DDBJ databases">
        <title>The Genome Sequence of Rhodnius prolixus: a Vector of Chagas Disease.</title>
        <authorList>
            <person name="Vionette-Amaral R.J."/>
            <person name="Sorgine M.H.F."/>
        </authorList>
    </citation>
    <scope>NUCLEOTIDE SEQUENCE</scope>
</reference>
<dbReference type="Gene3D" id="1.25.40.20">
    <property type="entry name" value="Ankyrin repeat-containing domain"/>
    <property type="match status" value="1"/>
</dbReference>
<dbReference type="OMA" id="PWELYFQ"/>
<dbReference type="EMBL" id="KP129555">
    <property type="protein sequence ID" value="AJV90964.1"/>
    <property type="molecule type" value="mRNA"/>
</dbReference>
<dbReference type="InterPro" id="IPR051070">
    <property type="entry name" value="NF-kappa-B_inhibitor"/>
</dbReference>
<evidence type="ECO:0000256" key="2">
    <source>
        <dbReference type="ARBA" id="ARBA00023043"/>
    </source>
</evidence>
<dbReference type="PANTHER" id="PTHR46680">
    <property type="entry name" value="NF-KAPPA-B INHIBITOR ALPHA"/>
    <property type="match status" value="1"/>
</dbReference>
<evidence type="ECO:0000256" key="1">
    <source>
        <dbReference type="ARBA" id="ARBA00022737"/>
    </source>
</evidence>
<proteinExistence type="evidence at transcript level"/>
<evidence type="ECO:0000313" key="7">
    <source>
        <dbReference type="Proteomes" id="UP000015103"/>
    </source>
</evidence>
<dbReference type="SUPFAM" id="SSF48403">
    <property type="entry name" value="Ankyrin repeat"/>
    <property type="match status" value="1"/>
</dbReference>
<dbReference type="GO" id="GO:0005829">
    <property type="term" value="C:cytosol"/>
    <property type="evidence" value="ECO:0007669"/>
    <property type="project" value="TreeGrafter"/>
</dbReference>
<dbReference type="PROSITE" id="PS50297">
    <property type="entry name" value="ANK_REP_REGION"/>
    <property type="match status" value="1"/>
</dbReference>
<dbReference type="Proteomes" id="UP000015103">
    <property type="component" value="Unassembled WGS sequence"/>
</dbReference>
<keyword evidence="1" id="KW-0677">Repeat</keyword>
<keyword evidence="2 3" id="KW-0040">ANK repeat</keyword>
<dbReference type="STRING" id="13249.A0A0D4WUM4"/>
<dbReference type="Pfam" id="PF12796">
    <property type="entry name" value="Ank_2"/>
    <property type="match status" value="2"/>
</dbReference>
<sequence>MWQQKGGNKSSNISGQTNKVQECSEGWSSKKESTDCSLYDSGRTDSGFLSGANIVSEEIPVSSPEKGDKESAVSYIRLDSGVDVGLSDQLSDLCIDEESPCEELKKDKRIAETKVAEDSVPWELYFQQDDDGDTQLHIAIIQGCVEVVYNLIRMVPSSRFLDIRNDMRQTALHLAVLTSHPRIIRRLVCAGACTKSVDRNGNTALHLATAAGDVNCVRALTEPINPSEVAAAQLRYRPTPRQPQPPELDLYNYEGLTCVHLSVMRREIPILRHLSNIGANVDARECKSGRTALHMAAEIRDTELGSLLLREFRANPHILDYSGKTPYHLARHDRTFIMILLSSGASYETDFSSDSDYDSDSDTELMVQMHERFRDLHTNGIVNATA</sequence>
<protein>
    <submittedName>
        <fullName evidence="5">Cactus</fullName>
    </submittedName>
</protein>
<dbReference type="EnsemblMetazoa" id="RPRC017349-RA">
    <property type="protein sequence ID" value="RPRC017349-PA"/>
    <property type="gene ID" value="RPRC017349"/>
</dbReference>
<dbReference type="SMART" id="SM00248">
    <property type="entry name" value="ANK"/>
    <property type="match status" value="5"/>
</dbReference>
<evidence type="ECO:0000313" key="6">
    <source>
        <dbReference type="EnsemblMetazoa" id="RPRC017349-PA"/>
    </source>
</evidence>
<dbReference type="InterPro" id="IPR002110">
    <property type="entry name" value="Ankyrin_rpt"/>
</dbReference>
<feature type="repeat" description="ANK" evidence="3">
    <location>
        <begin position="167"/>
        <end position="199"/>
    </location>
</feature>
<keyword evidence="7" id="KW-1185">Reference proteome</keyword>
<reference evidence="6" key="3">
    <citation type="submission" date="2015-06" db="UniProtKB">
        <authorList>
            <consortium name="EnsemblMetazoa"/>
        </authorList>
    </citation>
    <scope>IDENTIFICATION</scope>
</reference>
<dbReference type="VEuPathDB" id="VectorBase:RPRC017349"/>
<dbReference type="EMBL" id="ACPB03014214">
    <property type="status" value="NOT_ANNOTATED_CDS"/>
    <property type="molecule type" value="Genomic_DNA"/>
</dbReference>
<organism evidence="5">
    <name type="scientific">Rhodnius prolixus</name>
    <name type="common">Triatomid bug</name>
    <dbReference type="NCBI Taxonomy" id="13249"/>
    <lineage>
        <taxon>Eukaryota</taxon>
        <taxon>Metazoa</taxon>
        <taxon>Ecdysozoa</taxon>
        <taxon>Arthropoda</taxon>
        <taxon>Hexapoda</taxon>
        <taxon>Insecta</taxon>
        <taxon>Pterygota</taxon>
        <taxon>Neoptera</taxon>
        <taxon>Paraneoptera</taxon>
        <taxon>Hemiptera</taxon>
        <taxon>Heteroptera</taxon>
        <taxon>Panheteroptera</taxon>
        <taxon>Cimicomorpha</taxon>
        <taxon>Reduviidae</taxon>
        <taxon>Triatominae</taxon>
        <taxon>Rhodnius</taxon>
    </lineage>
</organism>
<evidence type="ECO:0000256" key="4">
    <source>
        <dbReference type="SAM" id="MobiDB-lite"/>
    </source>
</evidence>
<evidence type="ECO:0000313" key="5">
    <source>
        <dbReference type="EMBL" id="AJV90964.1"/>
    </source>
</evidence>
<name>A0A0D4WUM4_RHOPR</name>
<feature type="compositionally biased region" description="Polar residues" evidence="4">
    <location>
        <begin position="1"/>
        <end position="21"/>
    </location>
</feature>
<dbReference type="PANTHER" id="PTHR46680:SF3">
    <property type="entry name" value="NF-KAPPA-B INHIBITOR CACTUS"/>
    <property type="match status" value="1"/>
</dbReference>
<evidence type="ECO:0000256" key="3">
    <source>
        <dbReference type="PROSITE-ProRule" id="PRU00023"/>
    </source>
</evidence>
<feature type="region of interest" description="Disordered" evidence="4">
    <location>
        <begin position="1"/>
        <end position="39"/>
    </location>
</feature>
<dbReference type="PROSITE" id="PS50088">
    <property type="entry name" value="ANK_REPEAT"/>
    <property type="match status" value="3"/>
</dbReference>